<dbReference type="Pfam" id="PF00149">
    <property type="entry name" value="Metallophos"/>
    <property type="match status" value="1"/>
</dbReference>
<keyword evidence="5" id="KW-1185">Reference proteome</keyword>
<dbReference type="PANTHER" id="PTHR42850:SF4">
    <property type="entry name" value="ZINC-DEPENDENT ENDOPOLYPHOSPHATASE"/>
    <property type="match status" value="1"/>
</dbReference>
<dbReference type="InterPro" id="IPR029052">
    <property type="entry name" value="Metallo-depent_PP-like"/>
</dbReference>
<evidence type="ECO:0000313" key="3">
    <source>
        <dbReference type="EMBL" id="SEP13315.1"/>
    </source>
</evidence>
<dbReference type="GO" id="GO:0110154">
    <property type="term" value="P:RNA decapping"/>
    <property type="evidence" value="ECO:0007669"/>
    <property type="project" value="TreeGrafter"/>
</dbReference>
<keyword evidence="2" id="KW-0378">Hydrolase</keyword>
<dbReference type="Gene3D" id="3.60.21.10">
    <property type="match status" value="1"/>
</dbReference>
<dbReference type="GO" id="GO:0004722">
    <property type="term" value="F:protein serine/threonine phosphatase activity"/>
    <property type="evidence" value="ECO:0007669"/>
    <property type="project" value="UniProtKB-EC"/>
</dbReference>
<reference evidence="2" key="3">
    <citation type="submission" date="2016-10" db="EMBL/GenBank/DDBJ databases">
        <authorList>
            <person name="de Groot N.N."/>
        </authorList>
    </citation>
    <scope>NUCLEOTIDE SEQUENCE [LARGE SCALE GENOMIC DNA]</scope>
    <source>
        <strain evidence="2">CCBAU85039</strain>
    </source>
</reference>
<feature type="domain" description="Calcineurin-like phosphoesterase" evidence="1">
    <location>
        <begin position="73"/>
        <end position="246"/>
    </location>
</feature>
<dbReference type="InterPro" id="IPR004843">
    <property type="entry name" value="Calcineurin-like_PHP"/>
</dbReference>
<dbReference type="GO" id="GO:0008803">
    <property type="term" value="F:bis(5'-nucleosyl)-tetraphosphatase (symmetrical) activity"/>
    <property type="evidence" value="ECO:0007669"/>
    <property type="project" value="TreeGrafter"/>
</dbReference>
<gene>
    <name evidence="2" type="primary">pphA_1</name>
    <name evidence="2" type="ORF">RTCCBAU85039_5968</name>
    <name evidence="3" type="ORF">SAMN05216228_104142</name>
</gene>
<reference evidence="3 5" key="1">
    <citation type="submission" date="2016-10" db="EMBL/GenBank/DDBJ databases">
        <authorList>
            <person name="Varghese N."/>
            <person name="Submissions S."/>
        </authorList>
    </citation>
    <scope>NUCLEOTIDE SEQUENCE [LARGE SCALE GENOMIC DNA]</scope>
    <source>
        <strain evidence="3 5">CGMCC 1.7071</strain>
    </source>
</reference>
<name>A0A1H8VD27_9HYPH</name>
<dbReference type="InterPro" id="IPR050126">
    <property type="entry name" value="Ap4A_hydrolase"/>
</dbReference>
<dbReference type="EC" id="3.1.3.16" evidence="2"/>
<dbReference type="EMBL" id="FNXB01000052">
    <property type="protein sequence ID" value="SEI18684.1"/>
    <property type="molecule type" value="Genomic_DNA"/>
</dbReference>
<dbReference type="STRING" id="501024.RTCCBAU85039_5968"/>
<proteinExistence type="predicted"/>
<dbReference type="GO" id="GO:0005737">
    <property type="term" value="C:cytoplasm"/>
    <property type="evidence" value="ECO:0007669"/>
    <property type="project" value="TreeGrafter"/>
</dbReference>
<dbReference type="EMBL" id="FOCV01000041">
    <property type="protein sequence ID" value="SEP13315.1"/>
    <property type="molecule type" value="Genomic_DNA"/>
</dbReference>
<organism evidence="2 4">
    <name type="scientific">Rhizobium tibeticum</name>
    <dbReference type="NCBI Taxonomy" id="501024"/>
    <lineage>
        <taxon>Bacteria</taxon>
        <taxon>Pseudomonadati</taxon>
        <taxon>Pseudomonadota</taxon>
        <taxon>Alphaproteobacteria</taxon>
        <taxon>Hyphomicrobiales</taxon>
        <taxon>Rhizobiaceae</taxon>
        <taxon>Rhizobium/Agrobacterium group</taxon>
        <taxon>Rhizobium</taxon>
    </lineage>
</organism>
<evidence type="ECO:0000313" key="4">
    <source>
        <dbReference type="Proteomes" id="UP000183063"/>
    </source>
</evidence>
<evidence type="ECO:0000259" key="1">
    <source>
        <dbReference type="Pfam" id="PF00149"/>
    </source>
</evidence>
<sequence length="281" mass="31584">MVGGDKPKVFPTEIEALRAVTTRLLAYFNGHLVRDGETVHAKSQANALFPSVRPIVRARSFRWKGWSMSFTFAVGDIHGCLRQLEAMLRWIEPYGRGTVIFLGDYVDRGPNSRGVVERLIAGPKSLEWKWIALKGNHEDMMVGAMEGRYEESWWLANGGIETVESYGGLIPQAHLDWADTLPLIHSDQYRMFVHAGVKDGVHLEDQTPHDLMWTRFTPSDSNEFWGKHLVHGHTPSAHNPRTIGNRTNVDSACVFDGRLSCAVFDDDVPGAPVEFIEVKMT</sequence>
<dbReference type="Proteomes" id="UP000198939">
    <property type="component" value="Unassembled WGS sequence"/>
</dbReference>
<evidence type="ECO:0000313" key="5">
    <source>
        <dbReference type="Proteomes" id="UP000198939"/>
    </source>
</evidence>
<reference evidence="4" key="2">
    <citation type="submission" date="2016-10" db="EMBL/GenBank/DDBJ databases">
        <authorList>
            <person name="Wibberg D."/>
        </authorList>
    </citation>
    <scope>NUCLEOTIDE SEQUENCE [LARGE SCALE GENOMIC DNA]</scope>
</reference>
<dbReference type="SUPFAM" id="SSF56300">
    <property type="entry name" value="Metallo-dependent phosphatases"/>
    <property type="match status" value="1"/>
</dbReference>
<protein>
    <submittedName>
        <fullName evidence="2 3">Serine/threonine-protein phosphatase 1</fullName>
        <ecNumber evidence="2">3.1.3.16</ecNumber>
    </submittedName>
</protein>
<dbReference type="AlphaFoldDB" id="A0A1H8VD27"/>
<accession>A0A1H8VD27</accession>
<dbReference type="CDD" id="cd00144">
    <property type="entry name" value="MPP_PPP_family"/>
    <property type="match status" value="1"/>
</dbReference>
<evidence type="ECO:0000313" key="2">
    <source>
        <dbReference type="EMBL" id="SEI18684.1"/>
    </source>
</evidence>
<dbReference type="PANTHER" id="PTHR42850">
    <property type="entry name" value="METALLOPHOSPHOESTERASE"/>
    <property type="match status" value="1"/>
</dbReference>
<dbReference type="Proteomes" id="UP000183063">
    <property type="component" value="Unassembled WGS sequence"/>
</dbReference>